<dbReference type="Gene3D" id="1.10.540.10">
    <property type="entry name" value="Acyl-CoA dehydrogenase/oxidase, N-terminal domain"/>
    <property type="match status" value="1"/>
</dbReference>
<feature type="domain" description="Acyl-coenzyme A oxidase N-terminal" evidence="17">
    <location>
        <begin position="16"/>
        <end position="130"/>
    </location>
</feature>
<dbReference type="Proteomes" id="UP000241890">
    <property type="component" value="Unassembled WGS sequence"/>
</dbReference>
<dbReference type="Gene3D" id="2.40.110.10">
    <property type="entry name" value="Butyryl-CoA Dehydrogenase, subunit A, domain 2"/>
    <property type="match status" value="1"/>
</dbReference>
<dbReference type="Pfam" id="PF02770">
    <property type="entry name" value="Acyl-CoA_dh_M"/>
    <property type="match status" value="1"/>
</dbReference>
<dbReference type="AlphaFoldDB" id="A0A2R5G216"/>
<gene>
    <name evidence="19" type="ORF">FCC1311_056731</name>
</gene>
<evidence type="ECO:0000259" key="17">
    <source>
        <dbReference type="Pfam" id="PF14749"/>
    </source>
</evidence>
<evidence type="ECO:0000256" key="12">
    <source>
        <dbReference type="PIRSR" id="PIRSR000168-1"/>
    </source>
</evidence>
<feature type="binding site" evidence="13">
    <location>
        <position position="136"/>
    </location>
    <ligand>
        <name>FAD</name>
        <dbReference type="ChEBI" id="CHEBI:57692"/>
    </ligand>
</feature>
<keyword evidence="9" id="KW-0443">Lipid metabolism</keyword>
<evidence type="ECO:0000256" key="7">
    <source>
        <dbReference type="ARBA" id="ARBA00022832"/>
    </source>
</evidence>
<comment type="pathway">
    <text evidence="3">Lipid metabolism.</text>
</comment>
<dbReference type="InterPro" id="IPR006091">
    <property type="entry name" value="Acyl-CoA_Oxase/DH_mid-dom"/>
</dbReference>
<accession>A0A2R5G216</accession>
<dbReference type="InParanoid" id="A0A2R5G216"/>
<dbReference type="Pfam" id="PF22924">
    <property type="entry name" value="ACOX_C_alpha1"/>
    <property type="match status" value="1"/>
</dbReference>
<comment type="caution">
    <text evidence="19">The sequence shown here is derived from an EMBL/GenBank/DDBJ whole genome shotgun (WGS) entry which is preliminary data.</text>
</comment>
<dbReference type="GO" id="GO:0071949">
    <property type="term" value="F:FAD binding"/>
    <property type="evidence" value="ECO:0007669"/>
    <property type="project" value="InterPro"/>
</dbReference>
<dbReference type="InterPro" id="IPR036250">
    <property type="entry name" value="AcylCo_DH-like_C"/>
</dbReference>
<feature type="region of interest" description="Disordered" evidence="14">
    <location>
        <begin position="259"/>
        <end position="289"/>
    </location>
</feature>
<keyword evidence="5 11" id="KW-0285">Flavoprotein</keyword>
<evidence type="ECO:0000256" key="1">
    <source>
        <dbReference type="ARBA" id="ARBA00001974"/>
    </source>
</evidence>
<dbReference type="InterPro" id="IPR046373">
    <property type="entry name" value="Acyl-CoA_Oxase/DH_mid-dom_sf"/>
</dbReference>
<evidence type="ECO:0000256" key="3">
    <source>
        <dbReference type="ARBA" id="ARBA00005189"/>
    </source>
</evidence>
<dbReference type="InterPro" id="IPR002655">
    <property type="entry name" value="Acyl-CoA_oxidase_C"/>
</dbReference>
<dbReference type="SUPFAM" id="SSF56645">
    <property type="entry name" value="Acyl-CoA dehydrogenase NM domain-like"/>
    <property type="match status" value="1"/>
</dbReference>
<keyword evidence="20" id="KW-1185">Reference proteome</keyword>
<reference evidence="19 20" key="1">
    <citation type="submission" date="2017-12" db="EMBL/GenBank/DDBJ databases">
        <title>Sequencing, de novo assembly and annotation of complete genome of a new Thraustochytrid species, strain FCC1311.</title>
        <authorList>
            <person name="Sedici K."/>
            <person name="Godart F."/>
            <person name="Aiese Cigliano R."/>
            <person name="Sanseverino W."/>
            <person name="Barakat M."/>
            <person name="Ortet P."/>
            <person name="Marechal E."/>
            <person name="Cagnac O."/>
            <person name="Amato A."/>
        </authorList>
    </citation>
    <scope>NUCLEOTIDE SEQUENCE [LARGE SCALE GENOMIC DNA]</scope>
</reference>
<dbReference type="GO" id="GO:0005504">
    <property type="term" value="F:fatty acid binding"/>
    <property type="evidence" value="ECO:0007669"/>
    <property type="project" value="TreeGrafter"/>
</dbReference>
<evidence type="ECO:0000313" key="19">
    <source>
        <dbReference type="EMBL" id="GBG25050.1"/>
    </source>
</evidence>
<comment type="cofactor">
    <cofactor evidence="1">
        <name>FAD</name>
        <dbReference type="ChEBI" id="CHEBI:57692"/>
    </cofactor>
</comment>
<evidence type="ECO:0000256" key="2">
    <source>
        <dbReference type="ARBA" id="ARBA00004275"/>
    </source>
</evidence>
<comment type="similarity">
    <text evidence="4 11">Belongs to the acyl-CoA oxidase family.</text>
</comment>
<evidence type="ECO:0000256" key="8">
    <source>
        <dbReference type="ARBA" id="ARBA00023002"/>
    </source>
</evidence>
<protein>
    <recommendedName>
        <fullName evidence="11">Acyl-coenzyme A oxidase</fullName>
    </recommendedName>
</protein>
<evidence type="ECO:0000259" key="15">
    <source>
        <dbReference type="Pfam" id="PF01756"/>
    </source>
</evidence>
<proteinExistence type="inferred from homology"/>
<dbReference type="EMBL" id="BEYU01000011">
    <property type="protein sequence ID" value="GBG25050.1"/>
    <property type="molecule type" value="Genomic_DNA"/>
</dbReference>
<dbReference type="FunFam" id="1.20.140.10:FF:000007">
    <property type="entry name" value="Acyl-coenzyme A oxidase"/>
    <property type="match status" value="1"/>
</dbReference>
<evidence type="ECO:0000256" key="6">
    <source>
        <dbReference type="ARBA" id="ARBA00022827"/>
    </source>
</evidence>
<dbReference type="Pfam" id="PF14749">
    <property type="entry name" value="Acyl-CoA_ox_N"/>
    <property type="match status" value="1"/>
</dbReference>
<keyword evidence="10" id="KW-0576">Peroxisome</keyword>
<sequence>MSSEDLQAERAKATFDVEQMTHVLNGGAAETIKRRWIMDAHADAATFVHAEHDREEQIGHAVSHFMEVHKPHFDRGYIPRGMDMQHMSDARMTSSALTINFGVFSSCLRSNCSDDQKAWWLEKAQVGKIIGAYAQTELAHGTFVRGLLTRATYLPESQEWEIHTPSVDGIKWWITGLPLATHAVVFADTYVAGKSVGQQWFMVQLRGAGEDKLELLPGIEVGDVGETLGERDATIGYLRLDKVRIPRRHLLEKRAHVTPQGEWVSGPEPGSMDPTKAKKPKAGKSAEPVTPKMQQALKYVTMMGTRIALASTAAGALAKACVIATRYSSVRRQGYAQDERVGPETQIIDFSVQRFRLLKWISTAYAFKAATQWMVRRRREVTAGGEVNLDDLPETHATGAGLKALTTTLAADGIEDLRRCCGGHGFLMSSGIAPLEADFKGPNTTAEGDAVVLSLQTARFLIKSYEAAKRGEVLSGLTACLAPLGEPEFDPVQDGRKRLGLDNRVLTASSLQDPSVILALFEWRSLVVISRAGAHLEAARKAMGPGRAGEAWNQTARILYAATRCHVRYFILVRFQEVIAGVEDAACRKALERMFALVGVIDLLEGEQWLGLVDADALDAAEQASQALCEALRPDAVALVDAWDYPDRVLNSTLGRFDGNAYEALYEEAKRSRINRNAVRTVPSFLKRLEKYIDKDALEPCNKHVPASAVTSAKL</sequence>
<name>A0A2R5G216_9STRA</name>
<feature type="domain" description="Acyl-CoA oxidase C-alpha1" evidence="18">
    <location>
        <begin position="299"/>
        <end position="462"/>
    </location>
</feature>
<feature type="domain" description="Acyl-CoA oxidase/dehydrogenase middle" evidence="16">
    <location>
        <begin position="132"/>
        <end position="243"/>
    </location>
</feature>
<evidence type="ECO:0000259" key="18">
    <source>
        <dbReference type="Pfam" id="PF22924"/>
    </source>
</evidence>
<evidence type="ECO:0000256" key="5">
    <source>
        <dbReference type="ARBA" id="ARBA00022630"/>
    </source>
</evidence>
<evidence type="ECO:0000256" key="4">
    <source>
        <dbReference type="ARBA" id="ARBA00006288"/>
    </source>
</evidence>
<evidence type="ECO:0000259" key="16">
    <source>
        <dbReference type="Pfam" id="PF02770"/>
    </source>
</evidence>
<keyword evidence="6 11" id="KW-0274">FAD</keyword>
<dbReference type="PIRSF" id="PIRSF000168">
    <property type="entry name" value="Acyl-CoA_oxidase"/>
    <property type="match status" value="1"/>
</dbReference>
<dbReference type="InterPro" id="IPR009100">
    <property type="entry name" value="AcylCoA_DH/oxidase_NM_dom_sf"/>
</dbReference>
<dbReference type="InterPro" id="IPR037069">
    <property type="entry name" value="AcylCoA_DH/ox_N_sf"/>
</dbReference>
<dbReference type="GO" id="GO:0055088">
    <property type="term" value="P:lipid homeostasis"/>
    <property type="evidence" value="ECO:0007669"/>
    <property type="project" value="TreeGrafter"/>
</dbReference>
<dbReference type="InterPro" id="IPR029320">
    <property type="entry name" value="Acyl-CoA_ox_N"/>
</dbReference>
<feature type="active site" description="Proton acceptor" evidence="12">
    <location>
        <position position="447"/>
    </location>
</feature>
<dbReference type="Pfam" id="PF01756">
    <property type="entry name" value="ACOX"/>
    <property type="match status" value="1"/>
</dbReference>
<evidence type="ECO:0000313" key="20">
    <source>
        <dbReference type="Proteomes" id="UP000241890"/>
    </source>
</evidence>
<evidence type="ECO:0000256" key="10">
    <source>
        <dbReference type="ARBA" id="ARBA00023140"/>
    </source>
</evidence>
<evidence type="ECO:0000256" key="9">
    <source>
        <dbReference type="ARBA" id="ARBA00023098"/>
    </source>
</evidence>
<comment type="subcellular location">
    <subcellularLocation>
        <location evidence="2">Peroxisome</location>
    </subcellularLocation>
</comment>
<evidence type="ECO:0000256" key="11">
    <source>
        <dbReference type="PIRNR" id="PIRNR000168"/>
    </source>
</evidence>
<dbReference type="Gene3D" id="1.20.140.10">
    <property type="entry name" value="Butyryl-CoA Dehydrogenase, subunit A, domain 3"/>
    <property type="match status" value="2"/>
</dbReference>
<dbReference type="GO" id="GO:0033540">
    <property type="term" value="P:fatty acid beta-oxidation using acyl-CoA oxidase"/>
    <property type="evidence" value="ECO:0007669"/>
    <property type="project" value="TreeGrafter"/>
</dbReference>
<dbReference type="OrthoDB" id="538336at2759"/>
<dbReference type="PANTHER" id="PTHR10909:SF390">
    <property type="entry name" value="PEROXISOMAL ACYL-COENZYME A OXIDASE 3"/>
    <property type="match status" value="1"/>
</dbReference>
<dbReference type="InterPro" id="IPR012258">
    <property type="entry name" value="Acyl-CoA_oxidase"/>
</dbReference>
<feature type="domain" description="Acyl-CoA oxidase C-terminal" evidence="15">
    <location>
        <begin position="513"/>
        <end position="680"/>
    </location>
</feature>
<evidence type="ECO:0000256" key="13">
    <source>
        <dbReference type="PIRSR" id="PIRSR000168-2"/>
    </source>
</evidence>
<organism evidence="19 20">
    <name type="scientific">Hondaea fermentalgiana</name>
    <dbReference type="NCBI Taxonomy" id="2315210"/>
    <lineage>
        <taxon>Eukaryota</taxon>
        <taxon>Sar</taxon>
        <taxon>Stramenopiles</taxon>
        <taxon>Bigyra</taxon>
        <taxon>Labyrinthulomycetes</taxon>
        <taxon>Thraustochytrida</taxon>
        <taxon>Thraustochytriidae</taxon>
        <taxon>Hondaea</taxon>
    </lineage>
</organism>
<keyword evidence="8" id="KW-0560">Oxidoreductase</keyword>
<evidence type="ECO:0000256" key="14">
    <source>
        <dbReference type="SAM" id="MobiDB-lite"/>
    </source>
</evidence>
<dbReference type="PANTHER" id="PTHR10909">
    <property type="entry name" value="ELECTRON TRANSPORT OXIDOREDUCTASE"/>
    <property type="match status" value="1"/>
</dbReference>
<dbReference type="GO" id="GO:0016402">
    <property type="term" value="F:pristanoyl-CoA oxidase activity"/>
    <property type="evidence" value="ECO:0007669"/>
    <property type="project" value="TreeGrafter"/>
</dbReference>
<dbReference type="SUPFAM" id="SSF47203">
    <property type="entry name" value="Acyl-CoA dehydrogenase C-terminal domain-like"/>
    <property type="match status" value="2"/>
</dbReference>
<dbReference type="GO" id="GO:0005777">
    <property type="term" value="C:peroxisome"/>
    <property type="evidence" value="ECO:0007669"/>
    <property type="project" value="UniProtKB-SubCell"/>
</dbReference>
<dbReference type="InterPro" id="IPR055060">
    <property type="entry name" value="ACOX_C_alpha1"/>
</dbReference>
<keyword evidence="7" id="KW-0276">Fatty acid metabolism</keyword>